<gene>
    <name evidence="1" type="ORF">BH720_23665</name>
</gene>
<name>A0A1E5QDF1_9CYAN</name>
<dbReference type="RefSeq" id="WP_069969696.1">
    <property type="nucleotide sequence ID" value="NZ_CM124774.1"/>
</dbReference>
<comment type="caution">
    <text evidence="1">The sequence shown here is derived from an EMBL/GenBank/DDBJ whole genome shotgun (WGS) entry which is preliminary data.</text>
</comment>
<dbReference type="AlphaFoldDB" id="A0A1E5QDF1"/>
<evidence type="ECO:0000313" key="1">
    <source>
        <dbReference type="EMBL" id="OEJ72692.1"/>
    </source>
</evidence>
<dbReference type="STRING" id="1781255.BH720_23665"/>
<protein>
    <submittedName>
        <fullName evidence="1">Uncharacterized protein</fullName>
    </submittedName>
</protein>
<reference evidence="1" key="1">
    <citation type="submission" date="2016-09" db="EMBL/GenBank/DDBJ databases">
        <title>Draft genome of thermotolerant cyanobacterium Desertifilum sp. strain IPPAS B-1220.</title>
        <authorList>
            <person name="Sinetova M.A."/>
            <person name="Bolakhan K."/>
            <person name="Zayadan B.K."/>
            <person name="Mironov K.S."/>
            <person name="Ustinova V."/>
            <person name="Kupriyanova E.V."/>
            <person name="Sidorov R.A."/>
            <person name="Skrypnik A.N."/>
            <person name="Gogoleva N.E."/>
            <person name="Gogolev Y.V."/>
            <person name="Los D.A."/>
        </authorList>
    </citation>
    <scope>NUCLEOTIDE SEQUENCE [LARGE SCALE GENOMIC DNA]</scope>
    <source>
        <strain evidence="1">IPPAS B-1220</strain>
    </source>
</reference>
<dbReference type="OrthoDB" id="467142at2"/>
<dbReference type="EMBL" id="MJGC01000118">
    <property type="protein sequence ID" value="OEJ72692.1"/>
    <property type="molecule type" value="Genomic_DNA"/>
</dbReference>
<accession>A0A1E5QDF1</accession>
<organism evidence="1">
    <name type="scientific">Desertifilum tharense IPPAS B-1220</name>
    <dbReference type="NCBI Taxonomy" id="1781255"/>
    <lineage>
        <taxon>Bacteria</taxon>
        <taxon>Bacillati</taxon>
        <taxon>Cyanobacteriota</taxon>
        <taxon>Cyanophyceae</taxon>
        <taxon>Desertifilales</taxon>
        <taxon>Desertifilaceae</taxon>
        <taxon>Desertifilum</taxon>
    </lineage>
</organism>
<sequence>MKGYIQGQSIILTQPLPDNIKDGDEVEISVSVIPHQKYPFPTFDLQINDESLKREKVYESD</sequence>
<proteinExistence type="predicted"/>